<feature type="domain" description="CCHC-type" evidence="1">
    <location>
        <begin position="107"/>
        <end position="123"/>
    </location>
</feature>
<dbReference type="eggNOG" id="ENOG502RWGU">
    <property type="taxonomic scope" value="Eukaryota"/>
</dbReference>
<name>F4WGH5_ACREC</name>
<reference evidence="2" key="1">
    <citation type="submission" date="2011-02" db="EMBL/GenBank/DDBJ databases">
        <title>The genome of the leaf-cutting ant Acromyrmex echinatior suggests key adaptations to social evolution and fungus farming.</title>
        <authorList>
            <person name="Nygaard S."/>
            <person name="Zhang G."/>
        </authorList>
    </citation>
    <scope>NUCLEOTIDE SEQUENCE</scope>
</reference>
<dbReference type="OrthoDB" id="7541924at2759"/>
<evidence type="ECO:0000313" key="2">
    <source>
        <dbReference type="EMBL" id="EGI66698.1"/>
    </source>
</evidence>
<dbReference type="InParanoid" id="F4WGH5"/>
<feature type="non-terminal residue" evidence="2">
    <location>
        <position position="1"/>
    </location>
</feature>
<dbReference type="Proteomes" id="UP000007755">
    <property type="component" value="Unassembled WGS sequence"/>
</dbReference>
<dbReference type="Gene3D" id="4.10.60.10">
    <property type="entry name" value="Zinc finger, CCHC-type"/>
    <property type="match status" value="1"/>
</dbReference>
<proteinExistence type="predicted"/>
<evidence type="ECO:0000259" key="1">
    <source>
        <dbReference type="SMART" id="SM00343"/>
    </source>
</evidence>
<keyword evidence="3" id="KW-1185">Reference proteome</keyword>
<dbReference type="AlphaFoldDB" id="F4WGH5"/>
<organism evidence="3">
    <name type="scientific">Acromyrmex echinatior</name>
    <name type="common">Panamanian leafcutter ant</name>
    <name type="synonym">Acromyrmex octospinosus echinatior</name>
    <dbReference type="NCBI Taxonomy" id="103372"/>
    <lineage>
        <taxon>Eukaryota</taxon>
        <taxon>Metazoa</taxon>
        <taxon>Ecdysozoa</taxon>
        <taxon>Arthropoda</taxon>
        <taxon>Hexapoda</taxon>
        <taxon>Insecta</taxon>
        <taxon>Pterygota</taxon>
        <taxon>Neoptera</taxon>
        <taxon>Endopterygota</taxon>
        <taxon>Hymenoptera</taxon>
        <taxon>Apocrita</taxon>
        <taxon>Aculeata</taxon>
        <taxon>Formicoidea</taxon>
        <taxon>Formicidae</taxon>
        <taxon>Myrmicinae</taxon>
        <taxon>Acromyrmex</taxon>
    </lineage>
</organism>
<dbReference type="GO" id="GO:0003676">
    <property type="term" value="F:nucleic acid binding"/>
    <property type="evidence" value="ECO:0007669"/>
    <property type="project" value="InterPro"/>
</dbReference>
<feature type="domain" description="CCHC-type" evidence="1">
    <location>
        <begin position="167"/>
        <end position="183"/>
    </location>
</feature>
<feature type="domain" description="CCHC-type" evidence="1">
    <location>
        <begin position="133"/>
        <end position="149"/>
    </location>
</feature>
<dbReference type="GO" id="GO:0008270">
    <property type="term" value="F:zinc ion binding"/>
    <property type="evidence" value="ECO:0007669"/>
    <property type="project" value="InterPro"/>
</dbReference>
<accession>F4WGH5</accession>
<protein>
    <recommendedName>
        <fullName evidence="1">CCHC-type domain-containing protein</fullName>
    </recommendedName>
</protein>
<sequence length="186" mass="21101">QKNEEDVITYANRVKILGKQIMEAHKISGNALSDQSIKTSLEKDMCKCFIKGLKPEIEQRITRNLGVQETIGDALRIERELHSMTDLRQNQEGTSSKALSTNKLRETCQICYKEGHSAANCRKLNNFGTEILICQICKKRGHSADKCRLRDPQARQSVNILQGNNIICQICSRSRHNAKNCRTDNN</sequence>
<dbReference type="SUPFAM" id="SSF57756">
    <property type="entry name" value="Retrovirus zinc finger-like domains"/>
    <property type="match status" value="1"/>
</dbReference>
<feature type="non-terminal residue" evidence="2">
    <location>
        <position position="186"/>
    </location>
</feature>
<dbReference type="SMART" id="SM00343">
    <property type="entry name" value="ZnF_C2HC"/>
    <property type="match status" value="3"/>
</dbReference>
<gene>
    <name evidence="2" type="ORF">G5I_04754</name>
</gene>
<dbReference type="EMBL" id="GL888133">
    <property type="protein sequence ID" value="EGI66698.1"/>
    <property type="molecule type" value="Genomic_DNA"/>
</dbReference>
<dbReference type="InterPro" id="IPR036875">
    <property type="entry name" value="Znf_CCHC_sf"/>
</dbReference>
<evidence type="ECO:0000313" key="3">
    <source>
        <dbReference type="Proteomes" id="UP000007755"/>
    </source>
</evidence>
<dbReference type="InterPro" id="IPR001878">
    <property type="entry name" value="Znf_CCHC"/>
</dbReference>